<sequence>MIAAILDAIQQDRPDLRLHGFGCKRTSLLDEAVRSRLATADSMAWSFAARFEGRDQNAWDEAGRFGLSVGGCPEAVEWLAAKAGWRRAVRRDAAASERGVGAALWLQ</sequence>
<feature type="domain" description="DeoxyPurine in DNA protein A" evidence="1">
    <location>
        <begin position="2"/>
        <end position="93"/>
    </location>
</feature>
<name>A0A840A6L1_9CAUL</name>
<gene>
    <name evidence="2" type="ORF">GGQ61_003585</name>
</gene>
<evidence type="ECO:0000313" key="2">
    <source>
        <dbReference type="EMBL" id="MBB3892847.1"/>
    </source>
</evidence>
<accession>A0A840A6L1</accession>
<dbReference type="AlphaFoldDB" id="A0A840A6L1"/>
<organism evidence="2 3">
    <name type="scientific">Phenylobacterium haematophilum</name>
    <dbReference type="NCBI Taxonomy" id="98513"/>
    <lineage>
        <taxon>Bacteria</taxon>
        <taxon>Pseudomonadati</taxon>
        <taxon>Pseudomonadota</taxon>
        <taxon>Alphaproteobacteria</taxon>
        <taxon>Caulobacterales</taxon>
        <taxon>Caulobacteraceae</taxon>
        <taxon>Phenylobacterium</taxon>
    </lineage>
</organism>
<dbReference type="Pfam" id="PF23859">
    <property type="entry name" value="DpdA"/>
    <property type="match status" value="1"/>
</dbReference>
<evidence type="ECO:0000259" key="1">
    <source>
        <dbReference type="Pfam" id="PF23859"/>
    </source>
</evidence>
<comment type="caution">
    <text evidence="2">The sequence shown here is derived from an EMBL/GenBank/DDBJ whole genome shotgun (WGS) entry which is preliminary data.</text>
</comment>
<dbReference type="Proteomes" id="UP000530564">
    <property type="component" value="Unassembled WGS sequence"/>
</dbReference>
<keyword evidence="3" id="KW-1185">Reference proteome</keyword>
<proteinExistence type="predicted"/>
<evidence type="ECO:0000313" key="3">
    <source>
        <dbReference type="Proteomes" id="UP000530564"/>
    </source>
</evidence>
<dbReference type="EMBL" id="JACIDK010000006">
    <property type="protein sequence ID" value="MBB3892847.1"/>
    <property type="molecule type" value="Genomic_DNA"/>
</dbReference>
<reference evidence="2 3" key="1">
    <citation type="submission" date="2020-08" db="EMBL/GenBank/DDBJ databases">
        <title>Genomic Encyclopedia of Type Strains, Phase IV (KMG-IV): sequencing the most valuable type-strain genomes for metagenomic binning, comparative biology and taxonomic classification.</title>
        <authorList>
            <person name="Goeker M."/>
        </authorList>
    </citation>
    <scope>NUCLEOTIDE SEQUENCE [LARGE SCALE GENOMIC DNA]</scope>
    <source>
        <strain evidence="2 3">DSM 21793</strain>
    </source>
</reference>
<protein>
    <recommendedName>
        <fullName evidence="1">DeoxyPurine in DNA protein A domain-containing protein</fullName>
    </recommendedName>
</protein>
<dbReference type="InterPro" id="IPR055645">
    <property type="entry name" value="DpdA"/>
</dbReference>